<proteinExistence type="predicted"/>
<dbReference type="GO" id="GO:0005509">
    <property type="term" value="F:calcium ion binding"/>
    <property type="evidence" value="ECO:0007669"/>
    <property type="project" value="UniProtKB-UniRule"/>
</dbReference>
<feature type="signal peptide" evidence="3">
    <location>
        <begin position="1"/>
        <end position="19"/>
    </location>
</feature>
<dbReference type="PROSITE" id="PS50268">
    <property type="entry name" value="CADHERIN_2"/>
    <property type="match status" value="1"/>
</dbReference>
<keyword evidence="2" id="KW-1133">Transmembrane helix</keyword>
<evidence type="ECO:0000256" key="1">
    <source>
        <dbReference type="PROSITE-ProRule" id="PRU00043"/>
    </source>
</evidence>
<evidence type="ECO:0000259" key="4">
    <source>
        <dbReference type="PROSITE" id="PS50268"/>
    </source>
</evidence>
<dbReference type="PANTHER" id="PTHR24035">
    <property type="entry name" value="MULTIPLE EPIDERMAL GROWTH FACTOR-LIKE DOMAINS PROTEIN"/>
    <property type="match status" value="1"/>
</dbReference>
<organism evidence="5 6">
    <name type="scientific">Branchiostoma lanceolatum</name>
    <name type="common">Common lancelet</name>
    <name type="synonym">Amphioxus lanceolatum</name>
    <dbReference type="NCBI Taxonomy" id="7740"/>
    <lineage>
        <taxon>Eukaryota</taxon>
        <taxon>Metazoa</taxon>
        <taxon>Chordata</taxon>
        <taxon>Cephalochordata</taxon>
        <taxon>Leptocardii</taxon>
        <taxon>Amphioxiformes</taxon>
        <taxon>Branchiostomatidae</taxon>
        <taxon>Branchiostoma</taxon>
    </lineage>
</organism>
<dbReference type="AlphaFoldDB" id="A0A8J9ZEF6"/>
<sequence length="384" mass="42561">MAKIVFVAVCLCLGQLSLAITGADMKDPHIYDVVVMEDDRFSLKNDTGDLRVKRYLNYVIDSKYELTLTDENNQVVLVVIVSVEDDPAYPPVFNPACYMPPRNTSITHVWPFTVSVKTLLSKPLMLVGGDDAKDASVVIDNDQCDVKAFVSVKNGKVDDIDRDFKPSFSLRCTNTQSPPRGMPDIQTYWNASYHRPDDRGINPDWFVDSPDDPHKRHVLVTLDMKNFYGLDPSIYNCRLSFDLGFLGATVSGNVTIDPIGCPDGFHGGHCNETCVCQNGGSCHPFNGACKCPDRWIGRACDIVSTPYRHFLHGKQGVYIIVGSVIGVIALGAVLGSSVVYVIKRRERANTYVSDTLVDSESFRDNPLEYTEDEYVPDVIINNAG</sequence>
<name>A0A8J9ZEF6_BRALA</name>
<evidence type="ECO:0000313" key="5">
    <source>
        <dbReference type="EMBL" id="CAH1252448.1"/>
    </source>
</evidence>
<keyword evidence="2" id="KW-0472">Membrane</keyword>
<dbReference type="CDD" id="cd00054">
    <property type="entry name" value="EGF_CA"/>
    <property type="match status" value="1"/>
</dbReference>
<keyword evidence="3" id="KW-0732">Signal</keyword>
<feature type="domain" description="Cadherin" evidence="4">
    <location>
        <begin position="31"/>
        <end position="93"/>
    </location>
</feature>
<dbReference type="Proteomes" id="UP000838412">
    <property type="component" value="Chromosome 19"/>
</dbReference>
<dbReference type="InterPro" id="IPR000742">
    <property type="entry name" value="EGF"/>
</dbReference>
<evidence type="ECO:0000256" key="3">
    <source>
        <dbReference type="SAM" id="SignalP"/>
    </source>
</evidence>
<gene>
    <name evidence="5" type="primary">MEGF11</name>
    <name evidence="5" type="ORF">BLAG_LOCUS12526</name>
</gene>
<dbReference type="PROSITE" id="PS00022">
    <property type="entry name" value="EGF_1"/>
    <property type="match status" value="1"/>
</dbReference>
<dbReference type="EMBL" id="OV696704">
    <property type="protein sequence ID" value="CAH1252448.1"/>
    <property type="molecule type" value="Genomic_DNA"/>
</dbReference>
<dbReference type="InterPro" id="IPR002126">
    <property type="entry name" value="Cadherin-like_dom"/>
</dbReference>
<dbReference type="PANTHER" id="PTHR24035:SF109">
    <property type="entry name" value="PROTEIN DRAPER"/>
    <property type="match status" value="1"/>
</dbReference>
<keyword evidence="2" id="KW-0812">Transmembrane</keyword>
<protein>
    <submittedName>
        <fullName evidence="5">MEGF11 protein</fullName>
    </submittedName>
</protein>
<keyword evidence="6" id="KW-1185">Reference proteome</keyword>
<evidence type="ECO:0000313" key="6">
    <source>
        <dbReference type="Proteomes" id="UP000838412"/>
    </source>
</evidence>
<feature type="transmembrane region" description="Helical" evidence="2">
    <location>
        <begin position="317"/>
        <end position="342"/>
    </location>
</feature>
<evidence type="ECO:0000256" key="2">
    <source>
        <dbReference type="SAM" id="Phobius"/>
    </source>
</evidence>
<dbReference type="OrthoDB" id="10002991at2759"/>
<dbReference type="GO" id="GO:0007156">
    <property type="term" value="P:homophilic cell adhesion via plasma membrane adhesion molecules"/>
    <property type="evidence" value="ECO:0007669"/>
    <property type="project" value="InterPro"/>
</dbReference>
<dbReference type="InterPro" id="IPR052108">
    <property type="entry name" value="MEGF/SIB"/>
</dbReference>
<keyword evidence="1" id="KW-0106">Calcium</keyword>
<dbReference type="GO" id="GO:0016020">
    <property type="term" value="C:membrane"/>
    <property type="evidence" value="ECO:0007669"/>
    <property type="project" value="InterPro"/>
</dbReference>
<accession>A0A8J9ZEF6</accession>
<feature type="chain" id="PRO_5035473687" evidence="3">
    <location>
        <begin position="20"/>
        <end position="384"/>
    </location>
</feature>
<reference evidence="5" key="1">
    <citation type="submission" date="2022-01" db="EMBL/GenBank/DDBJ databases">
        <authorList>
            <person name="Braso-Vives M."/>
        </authorList>
    </citation>
    <scope>NUCLEOTIDE SEQUENCE</scope>
</reference>
<dbReference type="Gene3D" id="2.170.300.10">
    <property type="entry name" value="Tie2 ligand-binding domain superfamily"/>
    <property type="match status" value="1"/>
</dbReference>